<dbReference type="AlphaFoldDB" id="A0A7W9JGZ1"/>
<dbReference type="Pfam" id="PF02518">
    <property type="entry name" value="HATPase_c"/>
    <property type="match status" value="1"/>
</dbReference>
<evidence type="ECO:0000256" key="3">
    <source>
        <dbReference type="ARBA" id="ARBA00012438"/>
    </source>
</evidence>
<protein>
    <recommendedName>
        <fullName evidence="3">histidine kinase</fullName>
        <ecNumber evidence="3">2.7.13.3</ecNumber>
    </recommendedName>
</protein>
<dbReference type="InterPro" id="IPR036097">
    <property type="entry name" value="HisK_dim/P_sf"/>
</dbReference>
<dbReference type="GO" id="GO:0000155">
    <property type="term" value="F:phosphorelay sensor kinase activity"/>
    <property type="evidence" value="ECO:0007669"/>
    <property type="project" value="InterPro"/>
</dbReference>
<evidence type="ECO:0000256" key="9">
    <source>
        <dbReference type="SAM" id="Phobius"/>
    </source>
</evidence>
<dbReference type="PANTHER" id="PTHR45436:SF5">
    <property type="entry name" value="SENSOR HISTIDINE KINASE TRCS"/>
    <property type="match status" value="1"/>
</dbReference>
<dbReference type="SUPFAM" id="SSF47384">
    <property type="entry name" value="Homodimeric domain of signal transducing histidine kinase"/>
    <property type="match status" value="1"/>
</dbReference>
<keyword evidence="12" id="KW-1185">Reference proteome</keyword>
<keyword evidence="9" id="KW-0472">Membrane</keyword>
<comment type="catalytic activity">
    <reaction evidence="1">
        <text>ATP + protein L-histidine = ADP + protein N-phospho-L-histidine.</text>
        <dbReference type="EC" id="2.7.13.3"/>
    </reaction>
</comment>
<organism evidence="11 12">
    <name type="scientific">Micrococcus endophyticus</name>
    <dbReference type="NCBI Taxonomy" id="455343"/>
    <lineage>
        <taxon>Bacteria</taxon>
        <taxon>Bacillati</taxon>
        <taxon>Actinomycetota</taxon>
        <taxon>Actinomycetes</taxon>
        <taxon>Micrococcales</taxon>
        <taxon>Micrococcaceae</taxon>
        <taxon>Micrococcus</taxon>
    </lineage>
</organism>
<evidence type="ECO:0000256" key="8">
    <source>
        <dbReference type="ARBA" id="ARBA00022989"/>
    </source>
</evidence>
<gene>
    <name evidence="11" type="ORF">HDA33_000294</name>
</gene>
<dbReference type="InterPro" id="IPR003594">
    <property type="entry name" value="HATPase_dom"/>
</dbReference>
<evidence type="ECO:0000313" key="12">
    <source>
        <dbReference type="Proteomes" id="UP000567246"/>
    </source>
</evidence>
<comment type="subcellular location">
    <subcellularLocation>
        <location evidence="2">Cell membrane</location>
    </subcellularLocation>
</comment>
<dbReference type="Gene3D" id="1.10.287.130">
    <property type="match status" value="1"/>
</dbReference>
<evidence type="ECO:0000256" key="4">
    <source>
        <dbReference type="ARBA" id="ARBA00022553"/>
    </source>
</evidence>
<keyword evidence="8 9" id="KW-1133">Transmembrane helix</keyword>
<dbReference type="EMBL" id="JACHMW010000001">
    <property type="protein sequence ID" value="MBB5847730.1"/>
    <property type="molecule type" value="Genomic_DNA"/>
</dbReference>
<dbReference type="CDD" id="cd00082">
    <property type="entry name" value="HisKA"/>
    <property type="match status" value="1"/>
</dbReference>
<dbReference type="InterPro" id="IPR050428">
    <property type="entry name" value="TCS_sensor_his_kinase"/>
</dbReference>
<dbReference type="EC" id="2.7.13.3" evidence="3"/>
<dbReference type="Gene3D" id="3.30.565.10">
    <property type="entry name" value="Histidine kinase-like ATPase, C-terminal domain"/>
    <property type="match status" value="1"/>
</dbReference>
<reference evidence="11 12" key="1">
    <citation type="submission" date="2020-08" db="EMBL/GenBank/DDBJ databases">
        <title>Sequencing the genomes of 1000 actinobacteria strains.</title>
        <authorList>
            <person name="Klenk H.-P."/>
        </authorList>
    </citation>
    <scope>NUCLEOTIDE SEQUENCE [LARGE SCALE GENOMIC DNA]</scope>
    <source>
        <strain evidence="11 12">DSM 17945</strain>
    </source>
</reference>
<dbReference type="InterPro" id="IPR003661">
    <property type="entry name" value="HisK_dim/P_dom"/>
</dbReference>
<keyword evidence="4" id="KW-0597">Phosphoprotein</keyword>
<comment type="caution">
    <text evidence="11">The sequence shown here is derived from an EMBL/GenBank/DDBJ whole genome shotgun (WGS) entry which is preliminary data.</text>
</comment>
<feature type="transmembrane region" description="Helical" evidence="9">
    <location>
        <begin position="20"/>
        <end position="41"/>
    </location>
</feature>
<evidence type="ECO:0000256" key="5">
    <source>
        <dbReference type="ARBA" id="ARBA00022679"/>
    </source>
</evidence>
<dbReference type="PANTHER" id="PTHR45436">
    <property type="entry name" value="SENSOR HISTIDINE KINASE YKOH"/>
    <property type="match status" value="1"/>
</dbReference>
<proteinExistence type="predicted"/>
<evidence type="ECO:0000256" key="2">
    <source>
        <dbReference type="ARBA" id="ARBA00004236"/>
    </source>
</evidence>
<evidence type="ECO:0000313" key="11">
    <source>
        <dbReference type="EMBL" id="MBB5847730.1"/>
    </source>
</evidence>
<dbReference type="RefSeq" id="WP_184170146.1">
    <property type="nucleotide sequence ID" value="NZ_BAABAG010000002.1"/>
</dbReference>
<sequence length="504" mass="54850">MTRSKPTGRLSASGRARVVAWILGVSALGMVLMLVSIVLTLRWVERDAIETSLTQESDEVAVFAQNGRDPETGEPFATPERFVGHYLERQRVEPTELMFGGTAATPVIAQIHGDAAAPVELLAPATRQAMEQPRSRGTLVDPTHGRISYANLTVTTPADTGHVVVAVFHERNEQRVMTQTLLLSALALAALAATAAAAWLVSSRILGHTVEFHRAVDASLKDRGLRRLPENGSEEYAGLARRANDLVRRADRRLEEERRFAEDVTFALRTPLTVIEGGLRNPGGDEQERRTSYRHIGAEATRVRGLLEDLVILSRLQQDDVVLERTPVDVGVLVATAAQAWRERHPDAADEPRLDVEAPAEGLTAVTDRARLVQVLEELLDNARYAVRFAPGSDLPRDLTAVTPLERTLSVRVREEERDGEPWAVVEVADRGRGIPEDDREEVFERLANASNDPYPGNGLGLPVAALLSTALDGELTLEPGPDAAGTVARLAVPLTADQDGEDA</sequence>
<dbReference type="Proteomes" id="UP000567246">
    <property type="component" value="Unassembled WGS sequence"/>
</dbReference>
<keyword evidence="7 11" id="KW-0418">Kinase</keyword>
<dbReference type="SUPFAM" id="SSF55874">
    <property type="entry name" value="ATPase domain of HSP90 chaperone/DNA topoisomerase II/histidine kinase"/>
    <property type="match status" value="1"/>
</dbReference>
<dbReference type="InterPro" id="IPR036890">
    <property type="entry name" value="HATPase_C_sf"/>
</dbReference>
<keyword evidence="6 9" id="KW-0812">Transmembrane</keyword>
<dbReference type="GO" id="GO:0005886">
    <property type="term" value="C:plasma membrane"/>
    <property type="evidence" value="ECO:0007669"/>
    <property type="project" value="UniProtKB-SubCell"/>
</dbReference>
<evidence type="ECO:0000256" key="7">
    <source>
        <dbReference type="ARBA" id="ARBA00022777"/>
    </source>
</evidence>
<accession>A0A7W9JGZ1</accession>
<evidence type="ECO:0000256" key="6">
    <source>
        <dbReference type="ARBA" id="ARBA00022692"/>
    </source>
</evidence>
<dbReference type="CDD" id="cd00075">
    <property type="entry name" value="HATPase"/>
    <property type="match status" value="1"/>
</dbReference>
<dbReference type="PROSITE" id="PS50109">
    <property type="entry name" value="HIS_KIN"/>
    <property type="match status" value="1"/>
</dbReference>
<name>A0A7W9JGZ1_9MICC</name>
<keyword evidence="5" id="KW-0808">Transferase</keyword>
<feature type="transmembrane region" description="Helical" evidence="9">
    <location>
        <begin position="181"/>
        <end position="201"/>
    </location>
</feature>
<evidence type="ECO:0000259" key="10">
    <source>
        <dbReference type="PROSITE" id="PS50109"/>
    </source>
</evidence>
<evidence type="ECO:0000256" key="1">
    <source>
        <dbReference type="ARBA" id="ARBA00000085"/>
    </source>
</evidence>
<dbReference type="SMART" id="SM00387">
    <property type="entry name" value="HATPase_c"/>
    <property type="match status" value="1"/>
</dbReference>
<dbReference type="InterPro" id="IPR005467">
    <property type="entry name" value="His_kinase_dom"/>
</dbReference>
<feature type="domain" description="Histidine kinase" evidence="10">
    <location>
        <begin position="263"/>
        <end position="497"/>
    </location>
</feature>